<keyword evidence="1 2" id="KW-0732">Signal</keyword>
<protein>
    <submittedName>
        <fullName evidence="3">ABC transporter substrate-binding protein</fullName>
    </submittedName>
</protein>
<reference evidence="3 4" key="1">
    <citation type="submission" date="2019-08" db="EMBL/GenBank/DDBJ databases">
        <authorList>
            <person name="Grouzdev D."/>
            <person name="Tikhonova E."/>
            <person name="Kravchenko I."/>
        </authorList>
    </citation>
    <scope>NUCLEOTIDE SEQUENCE [LARGE SCALE GENOMIC DNA]</scope>
    <source>
        <strain evidence="3 4">59b</strain>
    </source>
</reference>
<proteinExistence type="predicted"/>
<dbReference type="RefSeq" id="WP_149231369.1">
    <property type="nucleotide sequence ID" value="NZ_JALJXJ010000005.1"/>
</dbReference>
<dbReference type="AlphaFoldDB" id="A0A5A9GNF8"/>
<feature type="signal peptide" evidence="2">
    <location>
        <begin position="1"/>
        <end position="21"/>
    </location>
</feature>
<dbReference type="PANTHER" id="PTHR30222:SF2">
    <property type="entry name" value="ABC TRANSPORTER SUBSTRATE-BINDING PROTEIN"/>
    <property type="match status" value="1"/>
</dbReference>
<dbReference type="PANTHER" id="PTHR30222">
    <property type="entry name" value="SPERMIDINE/PUTRESCINE-BINDING PERIPLASMIC PROTEIN"/>
    <property type="match status" value="1"/>
</dbReference>
<dbReference type="Gene3D" id="3.40.190.10">
    <property type="entry name" value="Periplasmic binding protein-like II"/>
    <property type="match status" value="2"/>
</dbReference>
<evidence type="ECO:0000256" key="1">
    <source>
        <dbReference type="ARBA" id="ARBA00022729"/>
    </source>
</evidence>
<name>A0A5A9GNF8_AZOLI</name>
<comment type="caution">
    <text evidence="3">The sequence shown here is derived from an EMBL/GenBank/DDBJ whole genome shotgun (WGS) entry which is preliminary data.</text>
</comment>
<evidence type="ECO:0000256" key="2">
    <source>
        <dbReference type="SAM" id="SignalP"/>
    </source>
</evidence>
<dbReference type="CDD" id="cd13589">
    <property type="entry name" value="PBP2_polyamine_RpCGA009"/>
    <property type="match status" value="1"/>
</dbReference>
<organism evidence="3 4">
    <name type="scientific">Azospirillum lipoferum</name>
    <dbReference type="NCBI Taxonomy" id="193"/>
    <lineage>
        <taxon>Bacteria</taxon>
        <taxon>Pseudomonadati</taxon>
        <taxon>Pseudomonadota</taxon>
        <taxon>Alphaproteobacteria</taxon>
        <taxon>Rhodospirillales</taxon>
        <taxon>Azospirillaceae</taxon>
        <taxon>Azospirillum</taxon>
    </lineage>
</organism>
<evidence type="ECO:0000313" key="3">
    <source>
        <dbReference type="EMBL" id="KAA0595971.1"/>
    </source>
</evidence>
<gene>
    <name evidence="3" type="ORF">FZ942_12195</name>
</gene>
<dbReference type="InterPro" id="IPR006059">
    <property type="entry name" value="SBP"/>
</dbReference>
<evidence type="ECO:0000313" key="4">
    <source>
        <dbReference type="Proteomes" id="UP000324927"/>
    </source>
</evidence>
<accession>A0A5A9GNF8</accession>
<dbReference type="EMBL" id="VTTN01000004">
    <property type="protein sequence ID" value="KAA0595971.1"/>
    <property type="molecule type" value="Genomic_DNA"/>
</dbReference>
<dbReference type="Proteomes" id="UP000324927">
    <property type="component" value="Unassembled WGS sequence"/>
</dbReference>
<dbReference type="Pfam" id="PF13416">
    <property type="entry name" value="SBP_bac_8"/>
    <property type="match status" value="1"/>
</dbReference>
<feature type="chain" id="PRO_5022813006" evidence="2">
    <location>
        <begin position="22"/>
        <end position="351"/>
    </location>
</feature>
<sequence>MTVKSLPTIALPGVLSGLLMAAVPLGAAGAQQLTVATGGGIIADAERAAFFEPTAKALGVTFKEETIQNVRDIRLQVRSGAVTWDIAQLGLDECQQAAKEGILEKIDRKIVNTDGIESPSDMDYCIPAYYYSTVIAWNTKTGQPGGKTMKSWADFFDTKAFPGARSVFKYPRGNLEMALLADGVAPDKLYPLDVDRAFKKLEQIKPQIEAWWDSGAQSAQLLKDGEVDYIQIWNGRASSVMRDGGKAGFTFNQGILTGDAFAIPKGAPHKDMAMKALAMFFSPEQQAHFPLTVDYGPSNLKAFKTGILSPEQIARINTSPENMKTQIKLDEVWWAENNAAVLERWDNFVQR</sequence>
<dbReference type="OrthoDB" id="9815444at2"/>
<keyword evidence="4" id="KW-1185">Reference proteome</keyword>
<dbReference type="SUPFAM" id="SSF53850">
    <property type="entry name" value="Periplasmic binding protein-like II"/>
    <property type="match status" value="1"/>
</dbReference>